<protein>
    <submittedName>
        <fullName evidence="6">Unannotated protein</fullName>
    </submittedName>
</protein>
<dbReference type="PANTHER" id="PTHR33337">
    <property type="entry name" value="GFA DOMAIN-CONTAINING PROTEIN"/>
    <property type="match status" value="1"/>
</dbReference>
<dbReference type="PROSITE" id="PS51891">
    <property type="entry name" value="CENP_V_GFA"/>
    <property type="match status" value="1"/>
</dbReference>
<dbReference type="GO" id="GO:0016846">
    <property type="term" value="F:carbon-sulfur lyase activity"/>
    <property type="evidence" value="ECO:0007669"/>
    <property type="project" value="InterPro"/>
</dbReference>
<sequence length="135" mass="14550">MRTGRCLCGAVTYELAGDLIATAVCHCDHCQRQGGSAFSVNLIAHVSQLTVHGELKTYEERGELGDDVYVRRRFCPACGSPIVSELKVPEGIIAVKAGTLDDKSEVLPTVEAWCVDKQPWVSLPGMAVSMEREGG</sequence>
<proteinExistence type="inferred from homology"/>
<evidence type="ECO:0000313" key="6">
    <source>
        <dbReference type="EMBL" id="CAB4586027.1"/>
    </source>
</evidence>
<gene>
    <name evidence="6" type="ORF">UFOPK1493_03420</name>
</gene>
<dbReference type="EMBL" id="CAEZSR010000189">
    <property type="protein sequence ID" value="CAB4586027.1"/>
    <property type="molecule type" value="Genomic_DNA"/>
</dbReference>
<dbReference type="SUPFAM" id="SSF51316">
    <property type="entry name" value="Mss4-like"/>
    <property type="match status" value="1"/>
</dbReference>
<evidence type="ECO:0000256" key="4">
    <source>
        <dbReference type="ARBA" id="ARBA00023239"/>
    </source>
</evidence>
<keyword evidence="3" id="KW-0862">Zinc</keyword>
<keyword evidence="4" id="KW-0456">Lyase</keyword>
<feature type="domain" description="CENP-V/GFA" evidence="5">
    <location>
        <begin position="2"/>
        <end position="121"/>
    </location>
</feature>
<evidence type="ECO:0000256" key="1">
    <source>
        <dbReference type="ARBA" id="ARBA00005495"/>
    </source>
</evidence>
<evidence type="ECO:0000256" key="3">
    <source>
        <dbReference type="ARBA" id="ARBA00022833"/>
    </source>
</evidence>
<dbReference type="Gene3D" id="3.90.1590.10">
    <property type="entry name" value="glutathione-dependent formaldehyde- activating enzyme (gfa)"/>
    <property type="match status" value="1"/>
</dbReference>
<evidence type="ECO:0000259" key="5">
    <source>
        <dbReference type="PROSITE" id="PS51891"/>
    </source>
</evidence>
<dbReference type="Pfam" id="PF04828">
    <property type="entry name" value="GFA"/>
    <property type="match status" value="1"/>
</dbReference>
<dbReference type="InterPro" id="IPR006913">
    <property type="entry name" value="CENP-V/GFA"/>
</dbReference>
<keyword evidence="2" id="KW-0479">Metal-binding</keyword>
<dbReference type="PANTHER" id="PTHR33337:SF40">
    <property type="entry name" value="CENP-V_GFA DOMAIN-CONTAINING PROTEIN-RELATED"/>
    <property type="match status" value="1"/>
</dbReference>
<comment type="similarity">
    <text evidence="1">Belongs to the Gfa family.</text>
</comment>
<reference evidence="6" key="1">
    <citation type="submission" date="2020-05" db="EMBL/GenBank/DDBJ databases">
        <authorList>
            <person name="Chiriac C."/>
            <person name="Salcher M."/>
            <person name="Ghai R."/>
            <person name="Kavagutti S V."/>
        </authorList>
    </citation>
    <scope>NUCLEOTIDE SEQUENCE</scope>
</reference>
<dbReference type="InterPro" id="IPR011057">
    <property type="entry name" value="Mss4-like_sf"/>
</dbReference>
<organism evidence="6">
    <name type="scientific">freshwater metagenome</name>
    <dbReference type="NCBI Taxonomy" id="449393"/>
    <lineage>
        <taxon>unclassified sequences</taxon>
        <taxon>metagenomes</taxon>
        <taxon>ecological metagenomes</taxon>
    </lineage>
</organism>
<dbReference type="AlphaFoldDB" id="A0A6J6FCP3"/>
<evidence type="ECO:0000256" key="2">
    <source>
        <dbReference type="ARBA" id="ARBA00022723"/>
    </source>
</evidence>
<name>A0A6J6FCP3_9ZZZZ</name>
<accession>A0A6J6FCP3</accession>
<dbReference type="GO" id="GO:0046872">
    <property type="term" value="F:metal ion binding"/>
    <property type="evidence" value="ECO:0007669"/>
    <property type="project" value="UniProtKB-KW"/>
</dbReference>